<protein>
    <submittedName>
        <fullName evidence="1">Uncharacterized protein</fullName>
    </submittedName>
</protein>
<name>A0A6A6KTP5_HEVBR</name>
<reference evidence="1 2" key="1">
    <citation type="journal article" date="2020" name="Mol. Plant">
        <title>The Chromosome-Based Rubber Tree Genome Provides New Insights into Spurge Genome Evolution and Rubber Biosynthesis.</title>
        <authorList>
            <person name="Liu J."/>
            <person name="Shi C."/>
            <person name="Shi C.C."/>
            <person name="Li W."/>
            <person name="Zhang Q.J."/>
            <person name="Zhang Y."/>
            <person name="Li K."/>
            <person name="Lu H.F."/>
            <person name="Shi C."/>
            <person name="Zhu S.T."/>
            <person name="Xiao Z.Y."/>
            <person name="Nan H."/>
            <person name="Yue Y."/>
            <person name="Zhu X.G."/>
            <person name="Wu Y."/>
            <person name="Hong X.N."/>
            <person name="Fan G.Y."/>
            <person name="Tong Y."/>
            <person name="Zhang D."/>
            <person name="Mao C.L."/>
            <person name="Liu Y.L."/>
            <person name="Hao S.J."/>
            <person name="Liu W.Q."/>
            <person name="Lv M.Q."/>
            <person name="Zhang H.B."/>
            <person name="Liu Y."/>
            <person name="Hu-Tang G.R."/>
            <person name="Wang J.P."/>
            <person name="Wang J.H."/>
            <person name="Sun Y.H."/>
            <person name="Ni S.B."/>
            <person name="Chen W.B."/>
            <person name="Zhang X.C."/>
            <person name="Jiao Y.N."/>
            <person name="Eichler E.E."/>
            <person name="Li G.H."/>
            <person name="Liu X."/>
            <person name="Gao L.Z."/>
        </authorList>
    </citation>
    <scope>NUCLEOTIDE SEQUENCE [LARGE SCALE GENOMIC DNA]</scope>
    <source>
        <strain evidence="2">cv. GT1</strain>
        <tissue evidence="1">Leaf</tissue>
    </source>
</reference>
<evidence type="ECO:0000313" key="2">
    <source>
        <dbReference type="Proteomes" id="UP000467840"/>
    </source>
</evidence>
<dbReference type="AlphaFoldDB" id="A0A6A6KTP5"/>
<sequence>MTRVLDMDDDECFDRMVTAIKLMEENVITAFVQQIRDSSFLTEDEKSKLKEQKENIPITLMEPCGDESKMLLRQWNLKSSSTYVLHLVEESLRKESSGIIKEIQNKTT</sequence>
<dbReference type="Pfam" id="PF03754">
    <property type="entry name" value="At2g31720-like"/>
    <property type="match status" value="1"/>
</dbReference>
<dbReference type="GO" id="GO:0003677">
    <property type="term" value="F:DNA binding"/>
    <property type="evidence" value="ECO:0007669"/>
    <property type="project" value="InterPro"/>
</dbReference>
<dbReference type="Proteomes" id="UP000467840">
    <property type="component" value="Chromosome 13"/>
</dbReference>
<dbReference type="InterPro" id="IPR005508">
    <property type="entry name" value="At2g31720-like"/>
</dbReference>
<evidence type="ECO:0000313" key="1">
    <source>
        <dbReference type="EMBL" id="KAF2292382.1"/>
    </source>
</evidence>
<dbReference type="EMBL" id="JAAGAX010000014">
    <property type="protein sequence ID" value="KAF2292382.1"/>
    <property type="molecule type" value="Genomic_DNA"/>
</dbReference>
<proteinExistence type="predicted"/>
<keyword evidence="2" id="KW-1185">Reference proteome</keyword>
<accession>A0A6A6KTP5</accession>
<organism evidence="1 2">
    <name type="scientific">Hevea brasiliensis</name>
    <name type="common">Para rubber tree</name>
    <name type="synonym">Siphonia brasiliensis</name>
    <dbReference type="NCBI Taxonomy" id="3981"/>
    <lineage>
        <taxon>Eukaryota</taxon>
        <taxon>Viridiplantae</taxon>
        <taxon>Streptophyta</taxon>
        <taxon>Embryophyta</taxon>
        <taxon>Tracheophyta</taxon>
        <taxon>Spermatophyta</taxon>
        <taxon>Magnoliopsida</taxon>
        <taxon>eudicotyledons</taxon>
        <taxon>Gunneridae</taxon>
        <taxon>Pentapetalae</taxon>
        <taxon>rosids</taxon>
        <taxon>fabids</taxon>
        <taxon>Malpighiales</taxon>
        <taxon>Euphorbiaceae</taxon>
        <taxon>Crotonoideae</taxon>
        <taxon>Micrandreae</taxon>
        <taxon>Hevea</taxon>
    </lineage>
</organism>
<comment type="caution">
    <text evidence="1">The sequence shown here is derived from an EMBL/GenBank/DDBJ whole genome shotgun (WGS) entry which is preliminary data.</text>
</comment>
<gene>
    <name evidence="1" type="ORF">GH714_021651</name>
</gene>